<sequence length="841" mass="86703">MLRAMLRDLRAHLGRVAMTLAAIVLGVAFVVATWVVSDSAAATVSSGSSRTDLAVLVRAKPTGPTEAEISADVLGRLARLPGVTRAEGIRAGYAALVGTSGKIGTTSWAKTAGTDWDDSERFALIDGRGPQRAGEVALEQQAAAEAGLSVGDSARVLLGGDRSDTATVVGVFGYRGTGWSFDPAVAYDADTATRLLRDPDATPTAEPGFAQVELSGPDERAVVAAVGAELGAGYWIDSGSELREQQAKDAAADGDVIRKALLAFAAVALMAGVFVIGNTFTMLVTQRTRQFALLRAVGARRRQVRRAVLTEAVVLGLVGSTVGVAFGVGLGLLAMRLLPVVGDVAYVVSPWAVLLGYAVGVVVTMVAAYGSARRAARVSPMAALRTDAAVPRRSLVLRSVLGLLAVAAGAAMVAFTSPEDLTEPKRMLAMAGAVLAWVGVLLTAPVLVSAVLGPLTRLLRSPRPVTRIALRNAVRDPRRTAATSSALMIGLSLVCAFATVGQTLSADITEQVRSAVPENAVVLRAAAFGYLDDTARAAATAAPGVTALAAPRSGGVEVISARGASQDTDFTSLDPAAVGSAIHPKIVSGGSDLRRGVLLAERVATALGVRPGDQVRLRFPVIGEAGQAAPVEVPATVAGVHEGSDLLRGQLVDDALVPAGVYRQGDSMYAVGPDASALRGALEKAFASRPDVLVQNREQLLDDLLEPYQLVLGLVYVLLGAAVVIAVFGVVNTLALSVLERTRELGVFRALGASRALVRRTVRRESVVISLYGGVLGIGVGVLLGGVMQYVILANPVFGMSVPWLTAVVALAGMGLVGVLAALWPARRAARADILAAIATE</sequence>
<feature type="transmembrane region" description="Helical" evidence="7">
    <location>
        <begin position="480"/>
        <end position="500"/>
    </location>
</feature>
<dbReference type="PANTHER" id="PTHR30572">
    <property type="entry name" value="MEMBRANE COMPONENT OF TRANSPORTER-RELATED"/>
    <property type="match status" value="1"/>
</dbReference>
<dbReference type="EMBL" id="BONG01000061">
    <property type="protein sequence ID" value="GIF93352.1"/>
    <property type="molecule type" value="Genomic_DNA"/>
</dbReference>
<keyword evidence="4 7" id="KW-1133">Transmembrane helix</keyword>
<feature type="domain" description="MacB-like periplasmic core" evidence="9">
    <location>
        <begin position="17"/>
        <end position="198"/>
    </location>
</feature>
<reference evidence="10 11" key="1">
    <citation type="submission" date="2021-01" db="EMBL/GenBank/DDBJ databases">
        <title>Whole genome shotgun sequence of Catellatospora chokoriensis NBRC 107358.</title>
        <authorList>
            <person name="Komaki H."/>
            <person name="Tamura T."/>
        </authorList>
    </citation>
    <scope>NUCLEOTIDE SEQUENCE [LARGE SCALE GENOMIC DNA]</scope>
    <source>
        <strain evidence="10 11">NBRC 107358</strain>
    </source>
</reference>
<protein>
    <submittedName>
        <fullName evidence="10">ABC transporter</fullName>
    </submittedName>
</protein>
<evidence type="ECO:0000259" key="9">
    <source>
        <dbReference type="Pfam" id="PF12704"/>
    </source>
</evidence>
<comment type="caution">
    <text evidence="10">The sequence shown here is derived from an EMBL/GenBank/DDBJ whole genome shotgun (WGS) entry which is preliminary data.</text>
</comment>
<accession>A0A8J3K5V2</accession>
<keyword evidence="2" id="KW-1003">Cell membrane</keyword>
<evidence type="ECO:0000256" key="2">
    <source>
        <dbReference type="ARBA" id="ARBA00022475"/>
    </source>
</evidence>
<dbReference type="AlphaFoldDB" id="A0A8J3K5V2"/>
<comment type="similarity">
    <text evidence="6">Belongs to the ABC-4 integral membrane protein family.</text>
</comment>
<dbReference type="Proteomes" id="UP000619293">
    <property type="component" value="Unassembled WGS sequence"/>
</dbReference>
<dbReference type="GO" id="GO:0005886">
    <property type="term" value="C:plasma membrane"/>
    <property type="evidence" value="ECO:0007669"/>
    <property type="project" value="UniProtKB-SubCell"/>
</dbReference>
<keyword evidence="11" id="KW-1185">Reference proteome</keyword>
<feature type="transmembrane region" description="Helical" evidence="7">
    <location>
        <begin position="306"/>
        <end position="332"/>
    </location>
</feature>
<feature type="transmembrane region" description="Helical" evidence="7">
    <location>
        <begin position="804"/>
        <end position="824"/>
    </location>
</feature>
<name>A0A8J3K5V2_9ACTN</name>
<keyword evidence="3 7" id="KW-0812">Transmembrane</keyword>
<evidence type="ECO:0000313" key="10">
    <source>
        <dbReference type="EMBL" id="GIF93352.1"/>
    </source>
</evidence>
<feature type="transmembrane region" description="Helical" evidence="7">
    <location>
        <begin position="344"/>
        <end position="369"/>
    </location>
</feature>
<dbReference type="RefSeq" id="WP_191838784.1">
    <property type="nucleotide sequence ID" value="NZ_BAAALB010000056.1"/>
</dbReference>
<organism evidence="10 11">
    <name type="scientific">Catellatospora chokoriensis</name>
    <dbReference type="NCBI Taxonomy" id="310353"/>
    <lineage>
        <taxon>Bacteria</taxon>
        <taxon>Bacillati</taxon>
        <taxon>Actinomycetota</taxon>
        <taxon>Actinomycetes</taxon>
        <taxon>Micromonosporales</taxon>
        <taxon>Micromonosporaceae</taxon>
        <taxon>Catellatospora</taxon>
    </lineage>
</organism>
<dbReference type="Pfam" id="PF02687">
    <property type="entry name" value="FtsX"/>
    <property type="match status" value="2"/>
</dbReference>
<dbReference type="Pfam" id="PF12704">
    <property type="entry name" value="MacB_PCD"/>
    <property type="match status" value="2"/>
</dbReference>
<feature type="domain" description="MacB-like periplasmic core" evidence="9">
    <location>
        <begin position="480"/>
        <end position="663"/>
    </location>
</feature>
<dbReference type="GO" id="GO:0022857">
    <property type="term" value="F:transmembrane transporter activity"/>
    <property type="evidence" value="ECO:0007669"/>
    <property type="project" value="TreeGrafter"/>
</dbReference>
<evidence type="ECO:0000256" key="3">
    <source>
        <dbReference type="ARBA" id="ARBA00022692"/>
    </source>
</evidence>
<evidence type="ECO:0000256" key="1">
    <source>
        <dbReference type="ARBA" id="ARBA00004651"/>
    </source>
</evidence>
<evidence type="ECO:0000256" key="5">
    <source>
        <dbReference type="ARBA" id="ARBA00023136"/>
    </source>
</evidence>
<keyword evidence="5 7" id="KW-0472">Membrane</keyword>
<feature type="transmembrane region" description="Helical" evidence="7">
    <location>
        <begin position="395"/>
        <end position="415"/>
    </location>
</feature>
<dbReference type="InterPro" id="IPR003838">
    <property type="entry name" value="ABC3_permease_C"/>
</dbReference>
<comment type="subcellular location">
    <subcellularLocation>
        <location evidence="1">Cell membrane</location>
        <topology evidence="1">Multi-pass membrane protein</topology>
    </subcellularLocation>
</comment>
<feature type="domain" description="ABC3 transporter permease C-terminal" evidence="8">
    <location>
        <begin position="717"/>
        <end position="833"/>
    </location>
</feature>
<proteinExistence type="inferred from homology"/>
<evidence type="ECO:0000256" key="7">
    <source>
        <dbReference type="SAM" id="Phobius"/>
    </source>
</evidence>
<feature type="transmembrane region" description="Helical" evidence="7">
    <location>
        <begin position="435"/>
        <end position="459"/>
    </location>
</feature>
<dbReference type="InterPro" id="IPR025857">
    <property type="entry name" value="MacB_PCD"/>
</dbReference>
<gene>
    <name evidence="10" type="ORF">Cch02nite_67960</name>
</gene>
<feature type="transmembrane region" description="Helical" evidence="7">
    <location>
        <begin position="769"/>
        <end position="792"/>
    </location>
</feature>
<feature type="transmembrane region" description="Helical" evidence="7">
    <location>
        <begin position="12"/>
        <end position="36"/>
    </location>
</feature>
<evidence type="ECO:0000256" key="4">
    <source>
        <dbReference type="ARBA" id="ARBA00022989"/>
    </source>
</evidence>
<feature type="transmembrane region" description="Helical" evidence="7">
    <location>
        <begin position="261"/>
        <end position="285"/>
    </location>
</feature>
<evidence type="ECO:0000256" key="6">
    <source>
        <dbReference type="ARBA" id="ARBA00038076"/>
    </source>
</evidence>
<evidence type="ECO:0000313" key="11">
    <source>
        <dbReference type="Proteomes" id="UP000619293"/>
    </source>
</evidence>
<dbReference type="PANTHER" id="PTHR30572:SF4">
    <property type="entry name" value="ABC TRANSPORTER PERMEASE YTRF"/>
    <property type="match status" value="1"/>
</dbReference>
<evidence type="ECO:0000259" key="8">
    <source>
        <dbReference type="Pfam" id="PF02687"/>
    </source>
</evidence>
<dbReference type="InterPro" id="IPR050250">
    <property type="entry name" value="Macrolide_Exporter_MacB"/>
</dbReference>
<feature type="transmembrane region" description="Helical" evidence="7">
    <location>
        <begin position="710"/>
        <end position="739"/>
    </location>
</feature>
<feature type="domain" description="ABC3 transporter permease C-terminal" evidence="8">
    <location>
        <begin position="263"/>
        <end position="380"/>
    </location>
</feature>